<organism evidence="2 3">
    <name type="scientific">Lyophyllum shimeji</name>
    <name type="common">Hon-shimeji</name>
    <name type="synonym">Tricholoma shimeji</name>
    <dbReference type="NCBI Taxonomy" id="47721"/>
    <lineage>
        <taxon>Eukaryota</taxon>
        <taxon>Fungi</taxon>
        <taxon>Dikarya</taxon>
        <taxon>Basidiomycota</taxon>
        <taxon>Agaricomycotina</taxon>
        <taxon>Agaricomycetes</taxon>
        <taxon>Agaricomycetidae</taxon>
        <taxon>Agaricales</taxon>
        <taxon>Tricholomatineae</taxon>
        <taxon>Lyophyllaceae</taxon>
        <taxon>Lyophyllum</taxon>
    </lineage>
</organism>
<evidence type="ECO:0000313" key="3">
    <source>
        <dbReference type="Proteomes" id="UP001063166"/>
    </source>
</evidence>
<keyword evidence="1" id="KW-0812">Transmembrane</keyword>
<dbReference type="AlphaFoldDB" id="A0A9P3URX7"/>
<protein>
    <submittedName>
        <fullName evidence="2">Uncharacterized protein</fullName>
    </submittedName>
</protein>
<dbReference type="EMBL" id="BRPK01000013">
    <property type="protein sequence ID" value="GLB43103.1"/>
    <property type="molecule type" value="Genomic_DNA"/>
</dbReference>
<gene>
    <name evidence="2" type="ORF">LshimejAT787_1300040</name>
</gene>
<keyword evidence="1" id="KW-1133">Transmembrane helix</keyword>
<proteinExistence type="predicted"/>
<keyword evidence="3" id="KW-1185">Reference proteome</keyword>
<dbReference type="Proteomes" id="UP001063166">
    <property type="component" value="Unassembled WGS sequence"/>
</dbReference>
<evidence type="ECO:0000256" key="1">
    <source>
        <dbReference type="SAM" id="Phobius"/>
    </source>
</evidence>
<comment type="caution">
    <text evidence="2">The sequence shown here is derived from an EMBL/GenBank/DDBJ whole genome shotgun (WGS) entry which is preliminary data.</text>
</comment>
<evidence type="ECO:0000313" key="2">
    <source>
        <dbReference type="EMBL" id="GLB43103.1"/>
    </source>
</evidence>
<feature type="transmembrane region" description="Helical" evidence="1">
    <location>
        <begin position="67"/>
        <end position="87"/>
    </location>
</feature>
<sequence length="181" mass="20208">MRCRIFIGGQPVADRRILTYLEEIFQAWASPIPVIHRFARKPLGDQALPLSGAPLNRTEKFRVRPTAALLILSSSLRLLVLTLMAIATTEGRAFQRPSSGQTRKANATCPYYKGHFTERTPLRLQVVARLLSRPARPPTLRMAAVETRRHESRIQPRVAPAFVPGVAGDALNNSKVRSTLY</sequence>
<accession>A0A9P3URX7</accession>
<reference evidence="2" key="1">
    <citation type="submission" date="2022-07" db="EMBL/GenBank/DDBJ databases">
        <title>The genome of Lyophyllum shimeji provides insight into the initial evolution of ectomycorrhizal fungal genome.</title>
        <authorList>
            <person name="Kobayashi Y."/>
            <person name="Shibata T."/>
            <person name="Hirakawa H."/>
            <person name="Shigenobu S."/>
            <person name="Nishiyama T."/>
            <person name="Yamada A."/>
            <person name="Hasebe M."/>
            <person name="Kawaguchi M."/>
        </authorList>
    </citation>
    <scope>NUCLEOTIDE SEQUENCE</scope>
    <source>
        <strain evidence="2">AT787</strain>
    </source>
</reference>
<keyword evidence="1" id="KW-0472">Membrane</keyword>
<name>A0A9P3URX7_LYOSH</name>